<dbReference type="AlphaFoldDB" id="A0ABC8AP34"/>
<keyword evidence="1" id="KW-0472">Membrane</keyword>
<keyword evidence="1" id="KW-1133">Transmembrane helix</keyword>
<dbReference type="Proteomes" id="UP000180166">
    <property type="component" value="Chromosome"/>
</dbReference>
<gene>
    <name evidence="2" type="ORF">NS506_01817</name>
</gene>
<accession>A0ABC8AP34</accession>
<dbReference type="KEGG" id="nsr:NS506_01817"/>
<feature type="transmembrane region" description="Helical" evidence="1">
    <location>
        <begin position="106"/>
        <end position="128"/>
    </location>
</feature>
<keyword evidence="1" id="KW-0812">Transmembrane</keyword>
<protein>
    <submittedName>
        <fullName evidence="2">Uncharacterized protein</fullName>
    </submittedName>
</protein>
<reference evidence="2 3" key="1">
    <citation type="submission" date="2016-10" db="EMBL/GenBank/DDBJ databases">
        <title>Genome sequence of Nocardia seriolae strain EM150506, isolated from Anguila japonica.</title>
        <authorList>
            <person name="Han H.-J."/>
        </authorList>
    </citation>
    <scope>NUCLEOTIDE SEQUENCE [LARGE SCALE GENOMIC DNA]</scope>
    <source>
        <strain evidence="2 3">EM150506</strain>
    </source>
</reference>
<dbReference type="EMBL" id="CP017839">
    <property type="protein sequence ID" value="APA95885.1"/>
    <property type="molecule type" value="Genomic_DNA"/>
</dbReference>
<evidence type="ECO:0000313" key="3">
    <source>
        <dbReference type="Proteomes" id="UP000180166"/>
    </source>
</evidence>
<feature type="transmembrane region" description="Helical" evidence="1">
    <location>
        <begin position="41"/>
        <end position="63"/>
    </location>
</feature>
<proteinExistence type="predicted"/>
<evidence type="ECO:0000313" key="2">
    <source>
        <dbReference type="EMBL" id="APA95885.1"/>
    </source>
</evidence>
<name>A0ABC8AP34_9NOCA</name>
<sequence length="176" mass="18109">MSYSRGIRRGGTGSDSRSMTEIGAFERTSAAAWARPERAILAYRAVVVALVAGVGETLGRAAIALDAPDVQISGIALGLAIRAAIYLTVFALAARMLLGSLRARGILVVGLGTVGLASLVVEPLGAILSADHPGDLFTGWTPNAVILGLFRAIHILAVLVAVPAAIRAGNRADRES</sequence>
<feature type="transmembrane region" description="Helical" evidence="1">
    <location>
        <begin position="140"/>
        <end position="166"/>
    </location>
</feature>
<evidence type="ECO:0000256" key="1">
    <source>
        <dbReference type="SAM" id="Phobius"/>
    </source>
</evidence>
<feature type="transmembrane region" description="Helical" evidence="1">
    <location>
        <begin position="75"/>
        <end position="94"/>
    </location>
</feature>
<organism evidence="2 3">
    <name type="scientific">Nocardia seriolae</name>
    <dbReference type="NCBI Taxonomy" id="37332"/>
    <lineage>
        <taxon>Bacteria</taxon>
        <taxon>Bacillati</taxon>
        <taxon>Actinomycetota</taxon>
        <taxon>Actinomycetes</taxon>
        <taxon>Mycobacteriales</taxon>
        <taxon>Nocardiaceae</taxon>
        <taxon>Nocardia</taxon>
    </lineage>
</organism>